<protein>
    <submittedName>
        <fullName evidence="2">RNA-guided endonuclease IscB</fullName>
    </submittedName>
</protein>
<dbReference type="InterPro" id="IPR052892">
    <property type="entry name" value="NA-targeting_endonuclease"/>
</dbReference>
<dbReference type="Proteomes" id="UP001384579">
    <property type="component" value="Unassembled WGS sequence"/>
</dbReference>
<gene>
    <name evidence="2" type="primary">iscB</name>
    <name evidence="2" type="ORF">WMG39_09140</name>
</gene>
<dbReference type="EMBL" id="JBBLXS010000089">
    <property type="protein sequence ID" value="MEK0185024.1"/>
    <property type="molecule type" value="Genomic_DNA"/>
</dbReference>
<dbReference type="InterPro" id="IPR025938">
    <property type="entry name" value="RRXRR_dom"/>
</dbReference>
<keyword evidence="2" id="KW-0540">Nuclease</keyword>
<dbReference type="RefSeq" id="WP_340524911.1">
    <property type="nucleotide sequence ID" value="NZ_JBBLXS010000089.1"/>
</dbReference>
<dbReference type="CDD" id="cd00085">
    <property type="entry name" value="HNHc"/>
    <property type="match status" value="1"/>
</dbReference>
<dbReference type="Gene3D" id="1.10.30.50">
    <property type="match status" value="1"/>
</dbReference>
<evidence type="ECO:0000313" key="3">
    <source>
        <dbReference type="Proteomes" id="UP001384579"/>
    </source>
</evidence>
<keyword evidence="3" id="KW-1185">Reference proteome</keyword>
<dbReference type="Pfam" id="PF14239">
    <property type="entry name" value="RRXRR"/>
    <property type="match status" value="1"/>
</dbReference>
<proteinExistence type="predicted"/>
<evidence type="ECO:0000259" key="1">
    <source>
        <dbReference type="SMART" id="SM00507"/>
    </source>
</evidence>
<evidence type="ECO:0000313" key="2">
    <source>
        <dbReference type="EMBL" id="MEK0185024.1"/>
    </source>
</evidence>
<accession>A0ABU8YKY7</accession>
<dbReference type="GO" id="GO:0004519">
    <property type="term" value="F:endonuclease activity"/>
    <property type="evidence" value="ECO:0007669"/>
    <property type="project" value="UniProtKB-KW"/>
</dbReference>
<name>A0ABU8YKY7_9CYAN</name>
<dbReference type="PANTHER" id="PTHR33877:SF2">
    <property type="entry name" value="OS07G0170200 PROTEIN"/>
    <property type="match status" value="1"/>
</dbReference>
<organism evidence="2 3">
    <name type="scientific">Microcoleus anatoxicus PTRS2</name>
    <dbReference type="NCBI Taxonomy" id="2705321"/>
    <lineage>
        <taxon>Bacteria</taxon>
        <taxon>Bacillati</taxon>
        <taxon>Cyanobacteriota</taxon>
        <taxon>Cyanophyceae</taxon>
        <taxon>Oscillatoriophycideae</taxon>
        <taxon>Oscillatoriales</taxon>
        <taxon>Microcoleaceae</taxon>
        <taxon>Microcoleus</taxon>
        <taxon>Microcoleus anatoxicus</taxon>
    </lineage>
</organism>
<dbReference type="NCBIfam" id="NF040563">
    <property type="entry name" value="guided_IscB"/>
    <property type="match status" value="1"/>
</dbReference>
<comment type="caution">
    <text evidence="2">The sequence shown here is derived from an EMBL/GenBank/DDBJ whole genome shotgun (WGS) entry which is preliminary data.</text>
</comment>
<dbReference type="SMART" id="SM00507">
    <property type="entry name" value="HNHc"/>
    <property type="match status" value="1"/>
</dbReference>
<dbReference type="InterPro" id="IPR047693">
    <property type="entry name" value="RNA-guided_IscB-like"/>
</dbReference>
<feature type="domain" description="HNH nuclease" evidence="1">
    <location>
        <begin position="187"/>
        <end position="238"/>
    </location>
</feature>
<sequence>MSKTLPNQVFVLDTDKKPLTPCLPVIARKLLNAGKAKVFKLYPFTIILKKSVNDIPEPIEIRIDPGSKTTGIALIQGTQVIWGAQVTHRGQAIKSRLETRRAIRRSRRNRKTRYRKARFLNRTRPKGWLPPSWQHRVLTTMTWVSRLRKLAPIQSIAFELVSFDTQKMQNPEISGVEYQQGELQGYEVRQYLLEKWNRKCAYCGIENLPLQVEHINPRAKGGSNRVSNLCLACEKCNLKKGTQDVKDFLKKKPEILRKVMSQAKTPLKDAAAVNATKSALFQALKATAIELIYVGRGSLTKFNRTNLKFPKAHWIDAACCGDVSQGLTLAVNQPLLIKAMGWGSRQVVQTDKYGFPRSGYKPKKKVAGWNTGDIVSVIDGKHQGVKCKRIKTTRFKGNFDIRVNDSVISVSRNQIKPVHRNDGYNYSFVRDCREMSEKKVREHCVTYYRYEYLRRGC</sequence>
<keyword evidence="2" id="KW-0378">Hydrolase</keyword>
<dbReference type="PANTHER" id="PTHR33877">
    <property type="entry name" value="SLL1193 PROTEIN"/>
    <property type="match status" value="1"/>
</dbReference>
<dbReference type="InterPro" id="IPR003615">
    <property type="entry name" value="HNH_nuc"/>
</dbReference>
<reference evidence="2 3" key="1">
    <citation type="journal article" date="2020" name="Harmful Algae">
        <title>Molecular and morphological characterization of a novel dihydroanatoxin-a producing Microcoleus species (cyanobacteria) from the Russian River, California, USA.</title>
        <authorList>
            <person name="Conklin K.Y."/>
            <person name="Stancheva R."/>
            <person name="Otten T.G."/>
            <person name="Fadness R."/>
            <person name="Boyer G.L."/>
            <person name="Read B."/>
            <person name="Zhang X."/>
            <person name="Sheath R.G."/>
        </authorList>
    </citation>
    <scope>NUCLEOTIDE SEQUENCE [LARGE SCALE GENOMIC DNA]</scope>
    <source>
        <strain evidence="2 3">PTRS2</strain>
    </source>
</reference>
<keyword evidence="2" id="KW-0255">Endonuclease</keyword>
<dbReference type="InterPro" id="IPR002711">
    <property type="entry name" value="HNH"/>
</dbReference>
<dbReference type="Pfam" id="PF01844">
    <property type="entry name" value="HNH"/>
    <property type="match status" value="1"/>
</dbReference>